<proteinExistence type="predicted"/>
<keyword evidence="1" id="KW-1133">Transmembrane helix</keyword>
<reference evidence="2 3" key="1">
    <citation type="submission" date="2018-05" db="EMBL/GenBank/DDBJ databases">
        <title>Complete genome sequence of Gordonia terrae NRRL B-16283.</title>
        <authorList>
            <person name="Garlena R.A."/>
            <person name="Russell D.A."/>
            <person name="Hatfull G.F."/>
        </authorList>
    </citation>
    <scope>NUCLEOTIDE SEQUENCE [LARGE SCALE GENOMIC DNA]</scope>
    <source>
        <strain evidence="2 3">NRRL B-16283</strain>
    </source>
</reference>
<dbReference type="Proteomes" id="UP000247118">
    <property type="component" value="Chromosome"/>
</dbReference>
<evidence type="ECO:0000256" key="1">
    <source>
        <dbReference type="SAM" id="Phobius"/>
    </source>
</evidence>
<dbReference type="EMBL" id="CP029604">
    <property type="protein sequence ID" value="AWO85890.1"/>
    <property type="molecule type" value="Genomic_DNA"/>
</dbReference>
<evidence type="ECO:0000313" key="2">
    <source>
        <dbReference type="EMBL" id="AWO85890.1"/>
    </source>
</evidence>
<sequence length="205" mass="21556">MVCCIVATLVLAVVHRLLPWRRTSTDAGFAPAVRRPATGMKVVGAPFDRTHRELPVLPRRRAIAAWTLRLGAIAAGLYLATSAVLVVLGVAHDVADSSSWLIRSVGVVLIAASAAGLGRVLSARGVDPLTRTQTAGCGSLAAGVVFLELMVVDMHVLGLYHLPDSFAHHMFQASCLLAAGIGVVLLGDRPHPVPRPTATLIRGRS</sequence>
<feature type="transmembrane region" description="Helical" evidence="1">
    <location>
        <begin position="100"/>
        <end position="122"/>
    </location>
</feature>
<feature type="transmembrane region" description="Helical" evidence="1">
    <location>
        <begin position="66"/>
        <end position="88"/>
    </location>
</feature>
<name>A0AAD0KCM1_9ACTN</name>
<organism evidence="2 3">
    <name type="scientific">Gordonia terrae</name>
    <dbReference type="NCBI Taxonomy" id="2055"/>
    <lineage>
        <taxon>Bacteria</taxon>
        <taxon>Bacillati</taxon>
        <taxon>Actinomycetota</taxon>
        <taxon>Actinomycetes</taxon>
        <taxon>Mycobacteriales</taxon>
        <taxon>Gordoniaceae</taxon>
        <taxon>Gordonia</taxon>
    </lineage>
</organism>
<keyword evidence="1" id="KW-0472">Membrane</keyword>
<protein>
    <submittedName>
        <fullName evidence="2">Uncharacterized protein</fullName>
    </submittedName>
</protein>
<feature type="transmembrane region" description="Helical" evidence="1">
    <location>
        <begin position="134"/>
        <end position="160"/>
    </location>
</feature>
<evidence type="ECO:0000313" key="3">
    <source>
        <dbReference type="Proteomes" id="UP000247118"/>
    </source>
</evidence>
<dbReference type="KEGG" id="gta:BCM27_22065"/>
<feature type="transmembrane region" description="Helical" evidence="1">
    <location>
        <begin position="166"/>
        <end position="186"/>
    </location>
</feature>
<dbReference type="AlphaFoldDB" id="A0AAD0KCM1"/>
<accession>A0AAD0KCM1</accession>
<gene>
    <name evidence="2" type="ORF">DLJ61_22295</name>
</gene>
<keyword evidence="1" id="KW-0812">Transmembrane</keyword>